<evidence type="ECO:0000256" key="1">
    <source>
        <dbReference type="ARBA" id="ARBA00004370"/>
    </source>
</evidence>
<keyword evidence="2 5" id="KW-0812">Transmembrane</keyword>
<evidence type="ECO:0000256" key="2">
    <source>
        <dbReference type="ARBA" id="ARBA00022692"/>
    </source>
</evidence>
<proteinExistence type="predicted"/>
<dbReference type="AlphaFoldDB" id="A0AAD4KS31"/>
<dbReference type="GeneID" id="70246520"/>
<dbReference type="PANTHER" id="PTHR35371">
    <property type="entry name" value="INNER MEMBRANE PROTEIN"/>
    <property type="match status" value="1"/>
</dbReference>
<evidence type="ECO:0000256" key="5">
    <source>
        <dbReference type="SAM" id="Phobius"/>
    </source>
</evidence>
<gene>
    <name evidence="6" type="ORF">BGW36DRAFT_379638</name>
</gene>
<keyword evidence="7" id="KW-1185">Reference proteome</keyword>
<feature type="transmembrane region" description="Helical" evidence="5">
    <location>
        <begin position="108"/>
        <end position="129"/>
    </location>
</feature>
<protein>
    <submittedName>
        <fullName evidence="6">Uncharacterized protein</fullName>
    </submittedName>
</protein>
<accession>A0AAD4KS31</accession>
<dbReference type="Gene3D" id="1.20.120.550">
    <property type="entry name" value="Membrane associated eicosanoid/glutathione metabolism-like domain"/>
    <property type="match status" value="1"/>
</dbReference>
<organism evidence="6 7">
    <name type="scientific">Talaromyces proteolyticus</name>
    <dbReference type="NCBI Taxonomy" id="1131652"/>
    <lineage>
        <taxon>Eukaryota</taxon>
        <taxon>Fungi</taxon>
        <taxon>Dikarya</taxon>
        <taxon>Ascomycota</taxon>
        <taxon>Pezizomycotina</taxon>
        <taxon>Eurotiomycetes</taxon>
        <taxon>Eurotiomycetidae</taxon>
        <taxon>Eurotiales</taxon>
        <taxon>Trichocomaceae</taxon>
        <taxon>Talaromyces</taxon>
        <taxon>Talaromyces sect. Bacilispori</taxon>
    </lineage>
</organism>
<dbReference type="EMBL" id="JAJTJA010000006">
    <property type="protein sequence ID" value="KAH8697901.1"/>
    <property type="molecule type" value="Genomic_DNA"/>
</dbReference>
<sequence length="162" mass="18288">MTSLLSNIGLGIPGINNTSIFLIANWLYAYGILSTRVVKQQAGIDDNRNPRLAFAKYGERAVSEGKITRRQFERIQRLQSAHENAVEGYTFFVAAILFANIAKVDTATINLIGVWYSLSRIAYGLAYYYIEDKSLSYVRSACWWSGNWSCIMGIWWAGRNLA</sequence>
<feature type="transmembrane region" description="Helical" evidence="5">
    <location>
        <begin position="20"/>
        <end position="38"/>
    </location>
</feature>
<dbReference type="GO" id="GO:0016020">
    <property type="term" value="C:membrane"/>
    <property type="evidence" value="ECO:0007669"/>
    <property type="project" value="UniProtKB-SubCell"/>
</dbReference>
<evidence type="ECO:0000313" key="6">
    <source>
        <dbReference type="EMBL" id="KAH8697901.1"/>
    </source>
</evidence>
<feature type="transmembrane region" description="Helical" evidence="5">
    <location>
        <begin position="84"/>
        <end position="102"/>
    </location>
</feature>
<comment type="caution">
    <text evidence="6">The sequence shown here is derived from an EMBL/GenBank/DDBJ whole genome shotgun (WGS) entry which is preliminary data.</text>
</comment>
<dbReference type="InterPro" id="IPR023352">
    <property type="entry name" value="MAPEG-like_dom_sf"/>
</dbReference>
<dbReference type="Proteomes" id="UP001201262">
    <property type="component" value="Unassembled WGS sequence"/>
</dbReference>
<comment type="subcellular location">
    <subcellularLocation>
        <location evidence="1">Membrane</location>
    </subcellularLocation>
</comment>
<name>A0AAD4KS31_9EURO</name>
<keyword evidence="4 5" id="KW-0472">Membrane</keyword>
<dbReference type="Pfam" id="PF01124">
    <property type="entry name" value="MAPEG"/>
    <property type="match status" value="1"/>
</dbReference>
<evidence type="ECO:0000256" key="4">
    <source>
        <dbReference type="ARBA" id="ARBA00023136"/>
    </source>
</evidence>
<dbReference type="InterPro" id="IPR001129">
    <property type="entry name" value="Membr-assoc_MAPEG"/>
</dbReference>
<keyword evidence="3 5" id="KW-1133">Transmembrane helix</keyword>
<dbReference type="RefSeq" id="XP_046072602.1">
    <property type="nucleotide sequence ID" value="XM_046216233.1"/>
</dbReference>
<reference evidence="6" key="1">
    <citation type="submission" date="2021-12" db="EMBL/GenBank/DDBJ databases">
        <title>Convergent genome expansion in fungi linked to evolution of root-endophyte symbiosis.</title>
        <authorList>
            <consortium name="DOE Joint Genome Institute"/>
            <person name="Ke Y.-H."/>
            <person name="Bonito G."/>
            <person name="Liao H.-L."/>
            <person name="Looney B."/>
            <person name="Rojas-Flechas A."/>
            <person name="Nash J."/>
            <person name="Hameed K."/>
            <person name="Schadt C."/>
            <person name="Martin F."/>
            <person name="Crous P.W."/>
            <person name="Miettinen O."/>
            <person name="Magnuson J.K."/>
            <person name="Labbe J."/>
            <person name="Jacobson D."/>
            <person name="Doktycz M.J."/>
            <person name="Veneault-Fourrey C."/>
            <person name="Kuo A."/>
            <person name="Mondo S."/>
            <person name="Calhoun S."/>
            <person name="Riley R."/>
            <person name="Ohm R."/>
            <person name="LaButti K."/>
            <person name="Andreopoulos B."/>
            <person name="Pangilinan J."/>
            <person name="Nolan M."/>
            <person name="Tritt A."/>
            <person name="Clum A."/>
            <person name="Lipzen A."/>
            <person name="Daum C."/>
            <person name="Barry K."/>
            <person name="Grigoriev I.V."/>
            <person name="Vilgalys R."/>
        </authorList>
    </citation>
    <scope>NUCLEOTIDE SEQUENCE</scope>
    <source>
        <strain evidence="6">PMI_201</strain>
    </source>
</reference>
<evidence type="ECO:0000256" key="3">
    <source>
        <dbReference type="ARBA" id="ARBA00022989"/>
    </source>
</evidence>
<evidence type="ECO:0000313" key="7">
    <source>
        <dbReference type="Proteomes" id="UP001201262"/>
    </source>
</evidence>
<dbReference type="SUPFAM" id="SSF161084">
    <property type="entry name" value="MAPEG domain-like"/>
    <property type="match status" value="1"/>
</dbReference>
<dbReference type="PANTHER" id="PTHR35371:SF2">
    <property type="entry name" value="MAPEG FAMILY PROTEIN"/>
    <property type="match status" value="1"/>
</dbReference>